<feature type="transmembrane region" description="Helical" evidence="1">
    <location>
        <begin position="63"/>
        <end position="84"/>
    </location>
</feature>
<organism evidence="2 3">
    <name type="scientific">Hungatella hathewayi DSM 13479</name>
    <dbReference type="NCBI Taxonomy" id="566550"/>
    <lineage>
        <taxon>Bacteria</taxon>
        <taxon>Bacillati</taxon>
        <taxon>Bacillota</taxon>
        <taxon>Clostridia</taxon>
        <taxon>Lachnospirales</taxon>
        <taxon>Lachnospiraceae</taxon>
        <taxon>Hungatella</taxon>
    </lineage>
</organism>
<accession>D3AJC0</accession>
<name>D3AJC0_9FIRM</name>
<dbReference type="Proteomes" id="UP000004968">
    <property type="component" value="Unassembled WGS sequence"/>
</dbReference>
<evidence type="ECO:0000313" key="2">
    <source>
        <dbReference type="EMBL" id="EFC98094.1"/>
    </source>
</evidence>
<evidence type="ECO:0000313" key="3">
    <source>
        <dbReference type="Proteomes" id="UP000004968"/>
    </source>
</evidence>
<dbReference type="AlphaFoldDB" id="D3AJC0"/>
<evidence type="ECO:0000256" key="1">
    <source>
        <dbReference type="SAM" id="Phobius"/>
    </source>
</evidence>
<sequence length="90" mass="10842">MCKTLDVLFSPNEPDNFSGQSFIVNCHSIFLLVLNNLFIIYLIYKYIIHYYPYFKILVLHKYFIYFCALCPNILFDAIIKLWFIEVIFIL</sequence>
<reference evidence="2 3" key="1">
    <citation type="submission" date="2010-01" db="EMBL/GenBank/DDBJ databases">
        <authorList>
            <person name="Weinstock G."/>
            <person name="Sodergren E."/>
            <person name="Clifton S."/>
            <person name="Fulton L."/>
            <person name="Fulton B."/>
            <person name="Courtney L."/>
            <person name="Fronick C."/>
            <person name="Harrison M."/>
            <person name="Strong C."/>
            <person name="Farmer C."/>
            <person name="Delahaunty K."/>
            <person name="Markovic C."/>
            <person name="Hall O."/>
            <person name="Minx P."/>
            <person name="Tomlinson C."/>
            <person name="Mitreva M."/>
            <person name="Nelson J."/>
            <person name="Hou S."/>
            <person name="Wollam A."/>
            <person name="Pepin K.H."/>
            <person name="Johnson M."/>
            <person name="Bhonagiri V."/>
            <person name="Nash W.E."/>
            <person name="Warren W."/>
            <person name="Chinwalla A."/>
            <person name="Mardis E.R."/>
            <person name="Wilson R.K."/>
        </authorList>
    </citation>
    <scope>NUCLEOTIDE SEQUENCE [LARGE SCALE GENOMIC DNA]</scope>
    <source>
        <strain evidence="2 3">DSM 13479</strain>
    </source>
</reference>
<comment type="caution">
    <text evidence="2">The sequence shown here is derived from an EMBL/GenBank/DDBJ whole genome shotgun (WGS) entry which is preliminary data.</text>
</comment>
<feature type="transmembrane region" description="Helical" evidence="1">
    <location>
        <begin position="22"/>
        <end position="43"/>
    </location>
</feature>
<keyword evidence="1" id="KW-1133">Transmembrane helix</keyword>
<dbReference type="HOGENOM" id="CLU_2436795_0_0_9"/>
<gene>
    <name evidence="2" type="ORF">CLOSTHATH_03710</name>
</gene>
<keyword evidence="1" id="KW-0472">Membrane</keyword>
<proteinExistence type="predicted"/>
<dbReference type="EMBL" id="ACIO01000310">
    <property type="protein sequence ID" value="EFC98094.1"/>
    <property type="molecule type" value="Genomic_DNA"/>
</dbReference>
<keyword evidence="1" id="KW-0812">Transmembrane</keyword>
<protein>
    <submittedName>
        <fullName evidence="2">Uncharacterized protein</fullName>
    </submittedName>
</protein>